<proteinExistence type="predicted"/>
<dbReference type="PANTHER" id="PTHR46649:SF4">
    <property type="entry name" value="HALOACID DEHALOGENASE-LIKE HYDROLASE (HAD) SUPERFAMILY PROTEIN"/>
    <property type="match status" value="1"/>
</dbReference>
<keyword evidence="1" id="KW-0378">Hydrolase</keyword>
<dbReference type="SFLD" id="SFLDG01129">
    <property type="entry name" value="C1.5:_HAD__Beta-PGM__Phosphata"/>
    <property type="match status" value="1"/>
</dbReference>
<dbReference type="SFLD" id="SFLDS00003">
    <property type="entry name" value="Haloacid_Dehalogenase"/>
    <property type="match status" value="1"/>
</dbReference>
<name>A0A931B2R5_9ACTN</name>
<dbReference type="Gene3D" id="3.40.50.1000">
    <property type="entry name" value="HAD superfamily/HAD-like"/>
    <property type="match status" value="1"/>
</dbReference>
<dbReference type="NCBIfam" id="TIGR01509">
    <property type="entry name" value="HAD-SF-IA-v3"/>
    <property type="match status" value="1"/>
</dbReference>
<evidence type="ECO:0000313" key="1">
    <source>
        <dbReference type="EMBL" id="MBF9069208.1"/>
    </source>
</evidence>
<sequence length="232" mass="24704">MPFFKAVLFDWVGTLIVPKWGPTRGQPRGASWIGSSLRQVGREVSTAEVERVSAALNAAGRRPDVAEGWAGADLSAAAHRENYDRWVNAAGVDRRLAGVMYESLCDATDNQFAVDVEPTLGALKAAGVKVAIVSDIHVDIRPSFAKAGLDTYVDDFVLSFECGACKPDPAVFRTALERLGVQPDEALMVGDRSGHDGAAVEAGLTTLLVPPLTHVTEKRLHLVLATCSVPGL</sequence>
<dbReference type="AlphaFoldDB" id="A0A931B2R5"/>
<dbReference type="SUPFAM" id="SSF56784">
    <property type="entry name" value="HAD-like"/>
    <property type="match status" value="1"/>
</dbReference>
<accession>A0A931B2R5</accession>
<dbReference type="EMBL" id="JADPRT010000005">
    <property type="protein sequence ID" value="MBF9069208.1"/>
    <property type="molecule type" value="Genomic_DNA"/>
</dbReference>
<dbReference type="InterPro" id="IPR036412">
    <property type="entry name" value="HAD-like_sf"/>
</dbReference>
<organism evidence="1 2">
    <name type="scientific">Streptacidiphilus fuscans</name>
    <dbReference type="NCBI Taxonomy" id="2789292"/>
    <lineage>
        <taxon>Bacteria</taxon>
        <taxon>Bacillati</taxon>
        <taxon>Actinomycetota</taxon>
        <taxon>Actinomycetes</taxon>
        <taxon>Kitasatosporales</taxon>
        <taxon>Streptomycetaceae</taxon>
        <taxon>Streptacidiphilus</taxon>
    </lineage>
</organism>
<dbReference type="InterPro" id="IPR006439">
    <property type="entry name" value="HAD-SF_hydro_IA"/>
</dbReference>
<dbReference type="RefSeq" id="WP_196194367.1">
    <property type="nucleotide sequence ID" value="NZ_JADPRT010000005.1"/>
</dbReference>
<dbReference type="Proteomes" id="UP000657385">
    <property type="component" value="Unassembled WGS sequence"/>
</dbReference>
<dbReference type="GO" id="GO:0016787">
    <property type="term" value="F:hydrolase activity"/>
    <property type="evidence" value="ECO:0007669"/>
    <property type="project" value="UniProtKB-KW"/>
</dbReference>
<dbReference type="PANTHER" id="PTHR46649">
    <property type="match status" value="1"/>
</dbReference>
<reference evidence="1" key="1">
    <citation type="submission" date="2020-11" db="EMBL/GenBank/DDBJ databases">
        <title>Isolation and identification of active actinomycetes.</title>
        <authorList>
            <person name="Yu B."/>
        </authorList>
    </citation>
    <scope>NUCLEOTIDE SEQUENCE</scope>
    <source>
        <strain evidence="1">NEAU-YB345</strain>
    </source>
</reference>
<comment type="caution">
    <text evidence="1">The sequence shown here is derived from an EMBL/GenBank/DDBJ whole genome shotgun (WGS) entry which is preliminary data.</text>
</comment>
<evidence type="ECO:0000313" key="2">
    <source>
        <dbReference type="Proteomes" id="UP000657385"/>
    </source>
</evidence>
<protein>
    <submittedName>
        <fullName evidence="1">HAD family hydrolase</fullName>
    </submittedName>
</protein>
<dbReference type="NCBIfam" id="TIGR01549">
    <property type="entry name" value="HAD-SF-IA-v1"/>
    <property type="match status" value="1"/>
</dbReference>
<gene>
    <name evidence="1" type="ORF">I2501_14375</name>
</gene>
<dbReference type="InterPro" id="IPR023214">
    <property type="entry name" value="HAD_sf"/>
</dbReference>
<keyword evidence="2" id="KW-1185">Reference proteome</keyword>
<dbReference type="PRINTS" id="PR00413">
    <property type="entry name" value="HADHALOGNASE"/>
</dbReference>
<dbReference type="Pfam" id="PF00702">
    <property type="entry name" value="Hydrolase"/>
    <property type="match status" value="1"/>
</dbReference>